<feature type="region of interest" description="Disordered" evidence="1">
    <location>
        <begin position="1"/>
        <end position="115"/>
    </location>
</feature>
<protein>
    <submittedName>
        <fullName evidence="2">Uncharacterized protein</fullName>
    </submittedName>
</protein>
<dbReference type="GeneID" id="27713904"/>
<feature type="region of interest" description="Disordered" evidence="1">
    <location>
        <begin position="429"/>
        <end position="483"/>
    </location>
</feature>
<dbReference type="RefSeq" id="XP_016630026.1">
    <property type="nucleotide sequence ID" value="XM_016778655.1"/>
</dbReference>
<proteinExistence type="predicted"/>
<gene>
    <name evidence="2" type="ORF">Z520_08158</name>
</gene>
<feature type="compositionally biased region" description="Polar residues" evidence="1">
    <location>
        <begin position="1"/>
        <end position="11"/>
    </location>
</feature>
<name>A0A0D2KGZ7_9EURO</name>
<dbReference type="EMBL" id="KN848079">
    <property type="protein sequence ID" value="KIX95903.1"/>
    <property type="molecule type" value="Genomic_DNA"/>
</dbReference>
<dbReference type="VEuPathDB" id="FungiDB:Z520_08158"/>
<dbReference type="OrthoDB" id="5368934at2759"/>
<sequence>MAPSSARTPNFSRPLPSPYSTGTPFRGSGRGQVDVMKELPQPETMTNTPGKESQSQATKELTPSKKTPFGTAATTTRSPHSLLDKQLAESPGKKGKRANDNATTSPGRVRQYGHGRKLSKFSFQTEADSNLATLLYVNLLSPSTSSTQVAMDSPASSVDVGGFNKPIVNFRPQLWRHLDKDRPILNLDLFWPIKLDEIDDDDDEDEENSDGDDKGVFPFKDLKPLQTFHNLHYLQLNGMMRSYQPIIWATCWVNKNLTKLHLEMALEPEMNEDCKLKYLKIDEKWSYNPTSSDRQVEVDAEYLGSHGKGILHQEFGDGEYLDQQAMKQAQIDIVETLPVENMRYLPISHLTLMNFAIDAGPFFRWFDPHKLVELTFLGQCIDTGFYLPDDMRSVVKVNSPKPKPRPQPMIARVVKPGEVKLVTLKGGKVVPEEPSTSNNNAAGKGVKTKLSQMMRLGKKDSKDAKESGKETAQLERNMANMGL</sequence>
<keyword evidence="3" id="KW-1185">Reference proteome</keyword>
<organism evidence="2 3">
    <name type="scientific">Fonsecaea multimorphosa CBS 102226</name>
    <dbReference type="NCBI Taxonomy" id="1442371"/>
    <lineage>
        <taxon>Eukaryota</taxon>
        <taxon>Fungi</taxon>
        <taxon>Dikarya</taxon>
        <taxon>Ascomycota</taxon>
        <taxon>Pezizomycotina</taxon>
        <taxon>Eurotiomycetes</taxon>
        <taxon>Chaetothyriomycetidae</taxon>
        <taxon>Chaetothyriales</taxon>
        <taxon>Herpotrichiellaceae</taxon>
        <taxon>Fonsecaea</taxon>
    </lineage>
</organism>
<evidence type="ECO:0000313" key="2">
    <source>
        <dbReference type="EMBL" id="KIX95903.1"/>
    </source>
</evidence>
<feature type="compositionally biased region" description="Basic and acidic residues" evidence="1">
    <location>
        <begin position="457"/>
        <end position="473"/>
    </location>
</feature>
<dbReference type="AlphaFoldDB" id="A0A0D2KGZ7"/>
<accession>A0A0D2KGZ7</accession>
<evidence type="ECO:0000313" key="3">
    <source>
        <dbReference type="Proteomes" id="UP000053411"/>
    </source>
</evidence>
<evidence type="ECO:0000256" key="1">
    <source>
        <dbReference type="SAM" id="MobiDB-lite"/>
    </source>
</evidence>
<feature type="compositionally biased region" description="Polar residues" evidence="1">
    <location>
        <begin position="43"/>
        <end position="65"/>
    </location>
</feature>
<dbReference type="Proteomes" id="UP000053411">
    <property type="component" value="Unassembled WGS sequence"/>
</dbReference>
<reference evidence="2 3" key="1">
    <citation type="submission" date="2015-01" db="EMBL/GenBank/DDBJ databases">
        <title>The Genome Sequence of Fonsecaea multimorphosa CBS 102226.</title>
        <authorList>
            <consortium name="The Broad Institute Genomics Platform"/>
            <person name="Cuomo C."/>
            <person name="de Hoog S."/>
            <person name="Gorbushina A."/>
            <person name="Stielow B."/>
            <person name="Teixiera M."/>
            <person name="Abouelleil A."/>
            <person name="Chapman S.B."/>
            <person name="Priest M."/>
            <person name="Young S.K."/>
            <person name="Wortman J."/>
            <person name="Nusbaum C."/>
            <person name="Birren B."/>
        </authorList>
    </citation>
    <scope>NUCLEOTIDE SEQUENCE [LARGE SCALE GENOMIC DNA]</scope>
    <source>
        <strain evidence="2 3">CBS 102226</strain>
    </source>
</reference>